<keyword evidence="2" id="KW-1133">Transmembrane helix</keyword>
<organism evidence="4 5">
    <name type="scientific">Micromonospora rubida</name>
    <dbReference type="NCBI Taxonomy" id="2697657"/>
    <lineage>
        <taxon>Bacteria</taxon>
        <taxon>Bacillati</taxon>
        <taxon>Actinomycetota</taxon>
        <taxon>Actinomycetes</taxon>
        <taxon>Micromonosporales</taxon>
        <taxon>Micromonosporaceae</taxon>
        <taxon>Micromonospora</taxon>
    </lineage>
</organism>
<keyword evidence="2" id="KW-0812">Transmembrane</keyword>
<evidence type="ECO:0000313" key="5">
    <source>
        <dbReference type="Proteomes" id="UP001611075"/>
    </source>
</evidence>
<protein>
    <submittedName>
        <fullName evidence="4">DUF4129 domain-containing protein</fullName>
    </submittedName>
</protein>
<feature type="compositionally biased region" description="Low complexity" evidence="1">
    <location>
        <begin position="67"/>
        <end position="89"/>
    </location>
</feature>
<evidence type="ECO:0000256" key="2">
    <source>
        <dbReference type="SAM" id="Phobius"/>
    </source>
</evidence>
<gene>
    <name evidence="4" type="ORF">ACH4OY_02325</name>
</gene>
<dbReference type="RefSeq" id="WP_396676195.1">
    <property type="nucleotide sequence ID" value="NZ_JBIRPU010000001.1"/>
</dbReference>
<keyword evidence="5" id="KW-1185">Reference proteome</keyword>
<accession>A0ABW7SF07</accession>
<feature type="region of interest" description="Disordered" evidence="1">
    <location>
        <begin position="60"/>
        <end position="89"/>
    </location>
</feature>
<name>A0ABW7SF07_9ACTN</name>
<comment type="caution">
    <text evidence="4">The sequence shown here is derived from an EMBL/GenBank/DDBJ whole genome shotgun (WGS) entry which is preliminary data.</text>
</comment>
<reference evidence="4 5" key="1">
    <citation type="submission" date="2024-10" db="EMBL/GenBank/DDBJ databases">
        <title>The Natural Products Discovery Center: Release of the First 8490 Sequenced Strains for Exploring Actinobacteria Biosynthetic Diversity.</title>
        <authorList>
            <person name="Kalkreuter E."/>
            <person name="Kautsar S.A."/>
            <person name="Yang D."/>
            <person name="Bader C.D."/>
            <person name="Teijaro C.N."/>
            <person name="Fluegel L."/>
            <person name="Davis C.M."/>
            <person name="Simpson J.R."/>
            <person name="Lauterbach L."/>
            <person name="Steele A.D."/>
            <person name="Gui C."/>
            <person name="Meng S."/>
            <person name="Li G."/>
            <person name="Viehrig K."/>
            <person name="Ye F."/>
            <person name="Su P."/>
            <person name="Kiefer A.F."/>
            <person name="Nichols A."/>
            <person name="Cepeda A.J."/>
            <person name="Yan W."/>
            <person name="Fan B."/>
            <person name="Jiang Y."/>
            <person name="Adhikari A."/>
            <person name="Zheng C.-J."/>
            <person name="Schuster L."/>
            <person name="Cowan T.M."/>
            <person name="Smanski M.J."/>
            <person name="Chevrette M.G."/>
            <person name="De Carvalho L.P.S."/>
            <person name="Shen B."/>
        </authorList>
    </citation>
    <scope>NUCLEOTIDE SEQUENCE [LARGE SCALE GENOMIC DNA]</scope>
    <source>
        <strain evidence="4 5">NPDC021253</strain>
    </source>
</reference>
<dbReference type="InterPro" id="IPR025403">
    <property type="entry name" value="TgpA-like_C"/>
</dbReference>
<evidence type="ECO:0000256" key="1">
    <source>
        <dbReference type="SAM" id="MobiDB-lite"/>
    </source>
</evidence>
<sequence length="193" mass="20907">MSLSRWWTETTAALGDHLPLPLAALLLLLTAGPVALGWYHHPAWVPRRLPRLRLPRLPRLRRHRETGPVAGGTAAPAPDAAPPDGTGPLADQLAAQGRYAEAVRERLRGMLGELVARRVVEQRPGMTVAELTSAATARRPPVGPPLAAAAGIFSDLWYAQRPAAAEHDRRMRELAAELHRALAAPARQDGERT</sequence>
<feature type="domain" description="Protein-glutamine gamma-glutamyltransferase-like C-terminal" evidence="3">
    <location>
        <begin position="107"/>
        <end position="174"/>
    </location>
</feature>
<dbReference type="Pfam" id="PF13559">
    <property type="entry name" value="DUF4129"/>
    <property type="match status" value="1"/>
</dbReference>
<evidence type="ECO:0000313" key="4">
    <source>
        <dbReference type="EMBL" id="MFI0791529.1"/>
    </source>
</evidence>
<evidence type="ECO:0000259" key="3">
    <source>
        <dbReference type="Pfam" id="PF13559"/>
    </source>
</evidence>
<feature type="transmembrane region" description="Helical" evidence="2">
    <location>
        <begin position="20"/>
        <end position="39"/>
    </location>
</feature>
<proteinExistence type="predicted"/>
<keyword evidence="2" id="KW-0472">Membrane</keyword>
<dbReference type="EMBL" id="JBIRPU010000001">
    <property type="protein sequence ID" value="MFI0791529.1"/>
    <property type="molecule type" value="Genomic_DNA"/>
</dbReference>
<dbReference type="Proteomes" id="UP001611075">
    <property type="component" value="Unassembled WGS sequence"/>
</dbReference>